<dbReference type="AlphaFoldDB" id="A0A0B2V6F2"/>
<evidence type="ECO:0000256" key="1">
    <source>
        <dbReference type="SAM" id="MobiDB-lite"/>
    </source>
</evidence>
<protein>
    <submittedName>
        <fullName evidence="2">Uncharacterized protein</fullName>
    </submittedName>
</protein>
<accession>A0A0B2V6F2</accession>
<feature type="region of interest" description="Disordered" evidence="1">
    <location>
        <begin position="1"/>
        <end position="51"/>
    </location>
</feature>
<gene>
    <name evidence="2" type="ORF">Tcan_07969</name>
</gene>
<feature type="region of interest" description="Disordered" evidence="1">
    <location>
        <begin position="175"/>
        <end position="215"/>
    </location>
</feature>
<sequence length="215" mass="23591">MGSTDITRESSSCSSGSPPPPSSENGSLSPPPQNTARDSSSSEKDLPKTAVLKSAARSSAIKIALTNSGSTDNVAKSPFKQTLAEWGNANRHREELLSPEIRRKSDFPNSTRLRNSMANLNAEESDDGRASPVSPLIQRFNSKTSQYRSFNLKKTSERNQKVLDQLAQLREKLKQKQQQMERSFAASNGSLIRRSRNNGTVNPVSDKSHETFAIV</sequence>
<keyword evidence="3" id="KW-1185">Reference proteome</keyword>
<evidence type="ECO:0000313" key="3">
    <source>
        <dbReference type="Proteomes" id="UP000031036"/>
    </source>
</evidence>
<feature type="compositionally biased region" description="Basic and acidic residues" evidence="1">
    <location>
        <begin position="206"/>
        <end position="215"/>
    </location>
</feature>
<dbReference type="Proteomes" id="UP000031036">
    <property type="component" value="Unassembled WGS sequence"/>
</dbReference>
<reference evidence="2 3" key="1">
    <citation type="submission" date="2014-11" db="EMBL/GenBank/DDBJ databases">
        <title>Genetic blueprint of the zoonotic pathogen Toxocara canis.</title>
        <authorList>
            <person name="Zhu X.-Q."/>
            <person name="Korhonen P.K."/>
            <person name="Cai H."/>
            <person name="Young N.D."/>
            <person name="Nejsum P."/>
            <person name="von Samson-Himmelstjerna G."/>
            <person name="Boag P.R."/>
            <person name="Tan P."/>
            <person name="Li Q."/>
            <person name="Min J."/>
            <person name="Yang Y."/>
            <person name="Wang X."/>
            <person name="Fang X."/>
            <person name="Hall R.S."/>
            <person name="Hofmann A."/>
            <person name="Sternberg P.W."/>
            <person name="Jex A.R."/>
            <person name="Gasser R.B."/>
        </authorList>
    </citation>
    <scope>NUCLEOTIDE SEQUENCE [LARGE SCALE GENOMIC DNA]</scope>
    <source>
        <strain evidence="2">PN_DK_2014</strain>
    </source>
</reference>
<organism evidence="2 3">
    <name type="scientific">Toxocara canis</name>
    <name type="common">Canine roundworm</name>
    <dbReference type="NCBI Taxonomy" id="6265"/>
    <lineage>
        <taxon>Eukaryota</taxon>
        <taxon>Metazoa</taxon>
        <taxon>Ecdysozoa</taxon>
        <taxon>Nematoda</taxon>
        <taxon>Chromadorea</taxon>
        <taxon>Rhabditida</taxon>
        <taxon>Spirurina</taxon>
        <taxon>Ascaridomorpha</taxon>
        <taxon>Ascaridoidea</taxon>
        <taxon>Toxocaridae</taxon>
        <taxon>Toxocara</taxon>
    </lineage>
</organism>
<comment type="caution">
    <text evidence="2">The sequence shown here is derived from an EMBL/GenBank/DDBJ whole genome shotgun (WGS) entry which is preliminary data.</text>
</comment>
<proteinExistence type="predicted"/>
<dbReference type="OrthoDB" id="5874030at2759"/>
<dbReference type="STRING" id="6265.A0A0B2V6F2"/>
<evidence type="ECO:0000313" key="2">
    <source>
        <dbReference type="EMBL" id="KHN79011.1"/>
    </source>
</evidence>
<dbReference type="EMBL" id="JPKZ01001952">
    <property type="protein sequence ID" value="KHN79011.1"/>
    <property type="molecule type" value="Genomic_DNA"/>
</dbReference>
<name>A0A0B2V6F2_TOXCA</name>